<dbReference type="GO" id="GO:0055041">
    <property type="term" value="F:cyclopentanol dehydrogenase activity"/>
    <property type="evidence" value="ECO:0007669"/>
    <property type="project" value="UniProtKB-EC"/>
</dbReference>
<dbReference type="Pfam" id="PF13561">
    <property type="entry name" value="adh_short_C2"/>
    <property type="match status" value="1"/>
</dbReference>
<proteinExistence type="inferred from homology"/>
<evidence type="ECO:0000313" key="3">
    <source>
        <dbReference type="EMBL" id="OXR45812.1"/>
    </source>
</evidence>
<dbReference type="AlphaFoldDB" id="A0A231HAG9"/>
<name>A0A231HAG9_9NOCA</name>
<dbReference type="InterPro" id="IPR036291">
    <property type="entry name" value="NAD(P)-bd_dom_sf"/>
</dbReference>
<protein>
    <submittedName>
        <fullName evidence="3">Cyclopentanol dehydrogenase</fullName>
        <ecNumber evidence="3">1.1.1.163</ecNumber>
    </submittedName>
</protein>
<evidence type="ECO:0000256" key="1">
    <source>
        <dbReference type="ARBA" id="ARBA00006484"/>
    </source>
</evidence>
<comment type="caution">
    <text evidence="3">The sequence shown here is derived from an EMBL/GenBank/DDBJ whole genome shotgun (WGS) entry which is preliminary data.</text>
</comment>
<evidence type="ECO:0000313" key="4">
    <source>
        <dbReference type="Proteomes" id="UP000215506"/>
    </source>
</evidence>
<dbReference type="GO" id="GO:0050664">
    <property type="term" value="F:oxidoreductase activity, acting on NAD(P)H, oxygen as acceptor"/>
    <property type="evidence" value="ECO:0007669"/>
    <property type="project" value="TreeGrafter"/>
</dbReference>
<dbReference type="Gene3D" id="3.40.50.720">
    <property type="entry name" value="NAD(P)-binding Rossmann-like Domain"/>
    <property type="match status" value="1"/>
</dbReference>
<dbReference type="RefSeq" id="WP_094025108.1">
    <property type="nucleotide sequence ID" value="NZ_NGAF01000003.1"/>
</dbReference>
<dbReference type="SUPFAM" id="SSF51735">
    <property type="entry name" value="NAD(P)-binding Rossmann-fold domains"/>
    <property type="match status" value="1"/>
</dbReference>
<dbReference type="EMBL" id="NGAF01000003">
    <property type="protein sequence ID" value="OXR45812.1"/>
    <property type="molecule type" value="Genomic_DNA"/>
</dbReference>
<dbReference type="PRINTS" id="PR00081">
    <property type="entry name" value="GDHRDH"/>
</dbReference>
<reference evidence="3 4" key="1">
    <citation type="submission" date="2017-07" db="EMBL/GenBank/DDBJ databases">
        <title>First draft Genome Sequence of Nocardia cerradoensis isolated from human infection.</title>
        <authorList>
            <person name="Carrasco G."/>
        </authorList>
    </citation>
    <scope>NUCLEOTIDE SEQUENCE [LARGE SCALE GENOMIC DNA]</scope>
    <source>
        <strain evidence="3 4">CNM20130759</strain>
    </source>
</reference>
<dbReference type="Proteomes" id="UP000215506">
    <property type="component" value="Unassembled WGS sequence"/>
</dbReference>
<dbReference type="EC" id="1.1.1.163" evidence="3"/>
<gene>
    <name evidence="3" type="primary">cpnA</name>
    <name evidence="3" type="ORF">B7C42_02104</name>
</gene>
<evidence type="ECO:0000256" key="2">
    <source>
        <dbReference type="ARBA" id="ARBA00023002"/>
    </source>
</evidence>
<dbReference type="PANTHER" id="PTHR43008">
    <property type="entry name" value="BENZIL REDUCTASE"/>
    <property type="match status" value="1"/>
</dbReference>
<dbReference type="Pfam" id="PF00106">
    <property type="entry name" value="adh_short"/>
    <property type="match status" value="1"/>
</dbReference>
<keyword evidence="4" id="KW-1185">Reference proteome</keyword>
<keyword evidence="2 3" id="KW-0560">Oxidoreductase</keyword>
<organism evidence="3 4">
    <name type="scientific">Nocardia cerradoensis</name>
    <dbReference type="NCBI Taxonomy" id="85688"/>
    <lineage>
        <taxon>Bacteria</taxon>
        <taxon>Bacillati</taxon>
        <taxon>Actinomycetota</taxon>
        <taxon>Actinomycetes</taxon>
        <taxon>Mycobacteriales</taxon>
        <taxon>Nocardiaceae</taxon>
        <taxon>Nocardia</taxon>
    </lineage>
</organism>
<dbReference type="InterPro" id="IPR002347">
    <property type="entry name" value="SDR_fam"/>
</dbReference>
<accession>A0A231HAG9</accession>
<comment type="similarity">
    <text evidence="1">Belongs to the short-chain dehydrogenases/reductases (SDR) family.</text>
</comment>
<sequence length="277" mass="29099">MTTVGLVTGAGRGMGSECARALADRVDVLVLADRDEAGATAAAEQLRSEGARAEAFVVDVADRDRVSELATYLAEEGELRAVAHAAGISPTMADWRRIFVVDLIGTAHLLDAVRPLAVAGTAAVVFASMAPLLDPNPPDPAALAVLDDPLHEDFLDRIRDAVGPALEHPGIAYGWAKRGVQRLVWREAVRLGPAGARICSVSPGIIDTPQGRQEAAEHATMRRLVERTPLRREGRPAEVAAVVAFALSDAASFLNGTDLVVDGGVTAALRAGPDSRR</sequence>
<dbReference type="PANTHER" id="PTHR43008:SF4">
    <property type="entry name" value="CHAIN DEHYDROGENASE, PUTATIVE (AFU_ORTHOLOGUE AFUA_4G08710)-RELATED"/>
    <property type="match status" value="1"/>
</dbReference>